<feature type="signal peptide" evidence="2">
    <location>
        <begin position="1"/>
        <end position="18"/>
    </location>
</feature>
<dbReference type="Proteomes" id="UP000182334">
    <property type="component" value="Chromosome V"/>
</dbReference>
<accession>A0A1L0DFX7</accession>
<dbReference type="EMBL" id="LT635760">
    <property type="protein sequence ID" value="SGZ54824.1"/>
    <property type="molecule type" value="Genomic_DNA"/>
</dbReference>
<sequence length="277" mass="29450">MIFPTFVVGSLISATALALTYNPDLLTRTVYDSENGGYTLTTRTRLGFSLFYALPSVLSDNNENFKTLKDFSAYTDYIVSFNSKYRTQLNSLWSANGYTSYDVLEAASSLVSQYALTSYKFTFDATETAPVTDFGSGSGIDVGTYSELDFGSYSYSALDFGSYSYSALDFGSYSYSAMDLGSLTAFNYKSLTASMLQSLGTEITEYGFTLNSDGSIAALDTAKTTRGGAKTGTDVSQSAGETAPSTGSPGSDGGASSLACPYLVLAFVFGGISLLMF</sequence>
<keyword evidence="4" id="KW-1185">Reference proteome</keyword>
<gene>
    <name evidence="3" type="ORF">SAMEA4029010_CIC11G00000000429</name>
</gene>
<feature type="region of interest" description="Disordered" evidence="1">
    <location>
        <begin position="226"/>
        <end position="250"/>
    </location>
</feature>
<evidence type="ECO:0000256" key="1">
    <source>
        <dbReference type="SAM" id="MobiDB-lite"/>
    </source>
</evidence>
<dbReference type="AlphaFoldDB" id="A0A1L0DFX7"/>
<evidence type="ECO:0000313" key="3">
    <source>
        <dbReference type="EMBL" id="SGZ54824.1"/>
    </source>
</evidence>
<evidence type="ECO:0000256" key="2">
    <source>
        <dbReference type="SAM" id="SignalP"/>
    </source>
</evidence>
<proteinExistence type="predicted"/>
<name>A0A1L0DFX7_9ASCO</name>
<reference evidence="3 4" key="1">
    <citation type="submission" date="2016-10" db="EMBL/GenBank/DDBJ databases">
        <authorList>
            <person name="de Groot N.N."/>
        </authorList>
    </citation>
    <scope>NUCLEOTIDE SEQUENCE [LARGE SCALE GENOMIC DNA]</scope>
    <source>
        <strain evidence="3 4">CBS 141442</strain>
    </source>
</reference>
<protein>
    <submittedName>
        <fullName evidence="3">CIC11C00000000429</fullName>
    </submittedName>
</protein>
<evidence type="ECO:0000313" key="4">
    <source>
        <dbReference type="Proteomes" id="UP000182334"/>
    </source>
</evidence>
<feature type="compositionally biased region" description="Polar residues" evidence="1">
    <location>
        <begin position="234"/>
        <end position="249"/>
    </location>
</feature>
<organism evidence="3 4">
    <name type="scientific">Sungouiella intermedia</name>
    <dbReference type="NCBI Taxonomy" id="45354"/>
    <lineage>
        <taxon>Eukaryota</taxon>
        <taxon>Fungi</taxon>
        <taxon>Dikarya</taxon>
        <taxon>Ascomycota</taxon>
        <taxon>Saccharomycotina</taxon>
        <taxon>Pichiomycetes</taxon>
        <taxon>Metschnikowiaceae</taxon>
        <taxon>Sungouiella</taxon>
    </lineage>
</organism>
<keyword evidence="2" id="KW-0732">Signal</keyword>
<feature type="chain" id="PRO_5012430791" evidence="2">
    <location>
        <begin position="19"/>
        <end position="277"/>
    </location>
</feature>